<gene>
    <name evidence="1" type="ORF">GHT06_014939</name>
</gene>
<keyword evidence="2" id="KW-1185">Reference proteome</keyword>
<organism evidence="1 2">
    <name type="scientific">Daphnia sinensis</name>
    <dbReference type="NCBI Taxonomy" id="1820382"/>
    <lineage>
        <taxon>Eukaryota</taxon>
        <taxon>Metazoa</taxon>
        <taxon>Ecdysozoa</taxon>
        <taxon>Arthropoda</taxon>
        <taxon>Crustacea</taxon>
        <taxon>Branchiopoda</taxon>
        <taxon>Diplostraca</taxon>
        <taxon>Cladocera</taxon>
        <taxon>Anomopoda</taxon>
        <taxon>Daphniidae</taxon>
        <taxon>Daphnia</taxon>
        <taxon>Daphnia similis group</taxon>
    </lineage>
</organism>
<protein>
    <submittedName>
        <fullName evidence="1">Uncharacterized protein</fullName>
    </submittedName>
</protein>
<dbReference type="AlphaFoldDB" id="A0AAD5KQK4"/>
<dbReference type="Proteomes" id="UP000820818">
    <property type="component" value="Linkage Group LG5"/>
</dbReference>
<reference evidence="1 2" key="1">
    <citation type="submission" date="2022-05" db="EMBL/GenBank/DDBJ databases">
        <title>A multi-omics perspective on studying reproductive biology in Daphnia sinensis.</title>
        <authorList>
            <person name="Jia J."/>
        </authorList>
    </citation>
    <scope>NUCLEOTIDE SEQUENCE [LARGE SCALE GENOMIC DNA]</scope>
    <source>
        <strain evidence="1 2">WSL</strain>
    </source>
</reference>
<dbReference type="EMBL" id="WJBH02000005">
    <property type="protein sequence ID" value="KAI9558186.1"/>
    <property type="molecule type" value="Genomic_DNA"/>
</dbReference>
<sequence length="54" mass="6004">MAELFYTKGLAKRSATCLLFIQNAAVYNSHPRPCSVRVQSTLVYRPAELLCSNA</sequence>
<evidence type="ECO:0000313" key="1">
    <source>
        <dbReference type="EMBL" id="KAI9558186.1"/>
    </source>
</evidence>
<name>A0AAD5KQK4_9CRUS</name>
<evidence type="ECO:0000313" key="2">
    <source>
        <dbReference type="Proteomes" id="UP000820818"/>
    </source>
</evidence>
<comment type="caution">
    <text evidence="1">The sequence shown here is derived from an EMBL/GenBank/DDBJ whole genome shotgun (WGS) entry which is preliminary data.</text>
</comment>
<accession>A0AAD5KQK4</accession>
<proteinExistence type="predicted"/>